<gene>
    <name evidence="4" type="ORF">OD355_00405</name>
</gene>
<feature type="domain" description="N-acetyltransferase" evidence="3">
    <location>
        <begin position="1"/>
        <end position="161"/>
    </location>
</feature>
<dbReference type="RefSeq" id="WP_263036462.1">
    <property type="nucleotide sequence ID" value="NZ_JAOTPL010000001.1"/>
</dbReference>
<comment type="caution">
    <text evidence="4">The sequence shown here is derived from an EMBL/GenBank/DDBJ whole genome shotgun (WGS) entry which is preliminary data.</text>
</comment>
<organism evidence="4 5">
    <name type="scientific">Haoranjiania flava</name>
    <dbReference type="NCBI Taxonomy" id="1856322"/>
    <lineage>
        <taxon>Bacteria</taxon>
        <taxon>Pseudomonadati</taxon>
        <taxon>Bacteroidota</taxon>
        <taxon>Chitinophagia</taxon>
        <taxon>Chitinophagales</taxon>
        <taxon>Chitinophagaceae</taxon>
        <taxon>Haoranjiania</taxon>
    </lineage>
</organism>
<dbReference type="EMBL" id="JAOTPL010000001">
    <property type="protein sequence ID" value="MCU7692974.1"/>
    <property type="molecule type" value="Genomic_DNA"/>
</dbReference>
<dbReference type="PANTHER" id="PTHR43800">
    <property type="entry name" value="PEPTIDYL-LYSINE N-ACETYLTRANSFERASE YJAB"/>
    <property type="match status" value="1"/>
</dbReference>
<name>A0AAE3IJQ4_9BACT</name>
<dbReference type="PANTHER" id="PTHR43800:SF1">
    <property type="entry name" value="PEPTIDYL-LYSINE N-ACETYLTRANSFERASE YJAB"/>
    <property type="match status" value="1"/>
</dbReference>
<keyword evidence="2" id="KW-0012">Acyltransferase</keyword>
<evidence type="ECO:0000259" key="3">
    <source>
        <dbReference type="PROSITE" id="PS51186"/>
    </source>
</evidence>
<sequence length="161" mass="18390">MIIKATIADIPAIQQIACETWPETYGGILSQEQIDYMLQWMYDAAFIQQQMLEGHQFYLLKENSEATGFIDVQMISVTETKLHKIYLLPAMQGKGYGQLLINKAKAFAAAHHAETLILNVNRHNAALGFYQKNGFVIIEEKDIPIGNGYFMNDYILEWKVK</sequence>
<evidence type="ECO:0000256" key="1">
    <source>
        <dbReference type="ARBA" id="ARBA00022679"/>
    </source>
</evidence>
<keyword evidence="1" id="KW-0808">Transferase</keyword>
<dbReference type="PROSITE" id="PS51186">
    <property type="entry name" value="GNAT"/>
    <property type="match status" value="1"/>
</dbReference>
<reference evidence="4" key="1">
    <citation type="submission" date="2022-10" db="EMBL/GenBank/DDBJ databases">
        <authorList>
            <person name="Kim H.S."/>
            <person name="Kim J.-S."/>
            <person name="Suh M.K."/>
            <person name="Eom M.K."/>
            <person name="Lee J.-S."/>
        </authorList>
    </citation>
    <scope>NUCLEOTIDE SEQUENCE</scope>
    <source>
        <strain evidence="4">LIP-5</strain>
    </source>
</reference>
<dbReference type="InterPro" id="IPR016181">
    <property type="entry name" value="Acyl_CoA_acyltransferase"/>
</dbReference>
<dbReference type="Proteomes" id="UP001209317">
    <property type="component" value="Unassembled WGS sequence"/>
</dbReference>
<evidence type="ECO:0000256" key="2">
    <source>
        <dbReference type="ARBA" id="ARBA00023315"/>
    </source>
</evidence>
<keyword evidence="5" id="KW-1185">Reference proteome</keyword>
<dbReference type="InterPro" id="IPR000182">
    <property type="entry name" value="GNAT_dom"/>
</dbReference>
<dbReference type="SUPFAM" id="SSF55729">
    <property type="entry name" value="Acyl-CoA N-acyltransferases (Nat)"/>
    <property type="match status" value="1"/>
</dbReference>
<dbReference type="GO" id="GO:0016747">
    <property type="term" value="F:acyltransferase activity, transferring groups other than amino-acyl groups"/>
    <property type="evidence" value="ECO:0007669"/>
    <property type="project" value="InterPro"/>
</dbReference>
<protein>
    <submittedName>
        <fullName evidence="4">GNAT family N-acetyltransferase</fullName>
    </submittedName>
</protein>
<evidence type="ECO:0000313" key="5">
    <source>
        <dbReference type="Proteomes" id="UP001209317"/>
    </source>
</evidence>
<dbReference type="AlphaFoldDB" id="A0AAE3IJQ4"/>
<proteinExistence type="predicted"/>
<dbReference type="Gene3D" id="3.40.630.30">
    <property type="match status" value="1"/>
</dbReference>
<dbReference type="Pfam" id="PF13673">
    <property type="entry name" value="Acetyltransf_10"/>
    <property type="match status" value="1"/>
</dbReference>
<evidence type="ECO:0000313" key="4">
    <source>
        <dbReference type="EMBL" id="MCU7692974.1"/>
    </source>
</evidence>
<dbReference type="CDD" id="cd04301">
    <property type="entry name" value="NAT_SF"/>
    <property type="match status" value="1"/>
</dbReference>
<accession>A0AAE3IJQ4</accession>